<name>A0AAU7DHL2_9BACT</name>
<reference evidence="1" key="1">
    <citation type="submission" date="2023-03" db="EMBL/GenBank/DDBJ databases">
        <title>Edaphobacter sp.</title>
        <authorList>
            <person name="Huber K.J."/>
            <person name="Papendorf J."/>
            <person name="Pilke C."/>
            <person name="Bunk B."/>
            <person name="Sproeer C."/>
            <person name="Pester M."/>
        </authorList>
    </citation>
    <scope>NUCLEOTIDE SEQUENCE</scope>
    <source>
        <strain evidence="1">DSM 110680</strain>
    </source>
</reference>
<protein>
    <submittedName>
        <fullName evidence="1">TIGR03435 family protein</fullName>
    </submittedName>
</protein>
<proteinExistence type="predicted"/>
<gene>
    <name evidence="1" type="ORF">P8935_21810</name>
</gene>
<dbReference type="InterPro" id="IPR017801">
    <property type="entry name" value="DUF3738"/>
</dbReference>
<organism evidence="1">
    <name type="scientific">Telmatobacter sp. DSM 110680</name>
    <dbReference type="NCBI Taxonomy" id="3036704"/>
    <lineage>
        <taxon>Bacteria</taxon>
        <taxon>Pseudomonadati</taxon>
        <taxon>Acidobacteriota</taxon>
        <taxon>Terriglobia</taxon>
        <taxon>Terriglobales</taxon>
        <taxon>Acidobacteriaceae</taxon>
        <taxon>Telmatobacter</taxon>
    </lineage>
</organism>
<dbReference type="Pfam" id="PF12543">
    <property type="entry name" value="DUF3738"/>
    <property type="match status" value="1"/>
</dbReference>
<sequence>MRTDSPRLSRPATFVRAFAIACALFFLFPRHAHSQIHPTVSFEVASIRPVAGGESGGEGGTRSQIETTADGLTMRNIDLSEMIEWAYKLQHYQLSGPNSLAGSRYDLRAKSGDHVAESTLRLMLQDLLATRFKLQLHREQKKTSVYELVIAKGGPRLPKDKSATIPPSYPKETFPRVVDGGFVFQNVSLGDFAQQLTEIRTIDLPVIDRTGIPGVYDITLKSAASALLDPSGPSILTLIQEQLGLKLVSAQDLIEVVVVDRFEPPSAN</sequence>
<dbReference type="NCBIfam" id="TIGR03435">
    <property type="entry name" value="Soli_TIGR03435"/>
    <property type="match status" value="1"/>
</dbReference>
<dbReference type="AlphaFoldDB" id="A0AAU7DHL2"/>
<accession>A0AAU7DHL2</accession>
<evidence type="ECO:0000313" key="1">
    <source>
        <dbReference type="EMBL" id="XBH17189.1"/>
    </source>
</evidence>
<dbReference type="RefSeq" id="WP_348262420.1">
    <property type="nucleotide sequence ID" value="NZ_CP121196.1"/>
</dbReference>
<dbReference type="EMBL" id="CP121196">
    <property type="protein sequence ID" value="XBH17189.1"/>
    <property type="molecule type" value="Genomic_DNA"/>
</dbReference>